<accession>Q0UUZ2</accession>
<proteinExistence type="predicted"/>
<evidence type="ECO:0000256" key="1">
    <source>
        <dbReference type="SAM" id="MobiDB-lite"/>
    </source>
</evidence>
<dbReference type="AlphaFoldDB" id="Q0UUZ2"/>
<evidence type="ECO:0000313" key="3">
    <source>
        <dbReference type="Proteomes" id="UP000001055"/>
    </source>
</evidence>
<gene>
    <name evidence="2" type="ORF">SNOG_04422</name>
</gene>
<name>Q0UUZ2_PHANO</name>
<dbReference type="GeneID" id="5971708"/>
<feature type="compositionally biased region" description="Polar residues" evidence="1">
    <location>
        <begin position="1"/>
        <end position="25"/>
    </location>
</feature>
<dbReference type="HOGENOM" id="CLU_1482509_0_0_1"/>
<reference evidence="3" key="1">
    <citation type="journal article" date="2007" name="Plant Cell">
        <title>Dothideomycete-plant interactions illuminated by genome sequencing and EST analysis of the wheat pathogen Stagonospora nodorum.</title>
        <authorList>
            <person name="Hane J.K."/>
            <person name="Lowe R.G."/>
            <person name="Solomon P.S."/>
            <person name="Tan K.C."/>
            <person name="Schoch C.L."/>
            <person name="Spatafora J.W."/>
            <person name="Crous P.W."/>
            <person name="Kodira C."/>
            <person name="Birren B.W."/>
            <person name="Galagan J.E."/>
            <person name="Torriani S.F."/>
            <person name="McDonald B.A."/>
            <person name="Oliver R.P."/>
        </authorList>
    </citation>
    <scope>NUCLEOTIDE SEQUENCE [LARGE SCALE GENOMIC DNA]</scope>
    <source>
        <strain evidence="3">SN15 / ATCC MYA-4574 / FGSC 10173</strain>
    </source>
</reference>
<evidence type="ECO:0000313" key="2">
    <source>
        <dbReference type="EMBL" id="EAT88182.2"/>
    </source>
</evidence>
<protein>
    <submittedName>
        <fullName evidence="2">Uncharacterized protein</fullName>
    </submittedName>
</protein>
<feature type="region of interest" description="Disordered" evidence="1">
    <location>
        <begin position="1"/>
        <end position="32"/>
    </location>
</feature>
<dbReference type="EMBL" id="CH445330">
    <property type="protein sequence ID" value="EAT88182.2"/>
    <property type="molecule type" value="Genomic_DNA"/>
</dbReference>
<dbReference type="Proteomes" id="UP000001055">
    <property type="component" value="Unassembled WGS sequence"/>
</dbReference>
<dbReference type="InParanoid" id="Q0UUZ2"/>
<sequence length="182" mass="19554">MAQPTTSSDQVSTTNHPQDNSNEQQAPAMKPQFKLKQPWEAPIFHQAFKTKAGEDPPPDPTPLLTPAPSIVFVPAANTPFSTAILALPAFPPSSIIEFRHLPPKNIPIPTTPNILPTTPQVYAISPSHTLPPGSTYHCSTLFDLRLILPHLTPTQRRAIQTLKIPVGDGGVRAVGSAITPST</sequence>
<dbReference type="KEGG" id="pno:SNOG_04422"/>
<organism evidence="2 3">
    <name type="scientific">Phaeosphaeria nodorum (strain SN15 / ATCC MYA-4574 / FGSC 10173)</name>
    <name type="common">Glume blotch fungus</name>
    <name type="synonym">Parastagonospora nodorum</name>
    <dbReference type="NCBI Taxonomy" id="321614"/>
    <lineage>
        <taxon>Eukaryota</taxon>
        <taxon>Fungi</taxon>
        <taxon>Dikarya</taxon>
        <taxon>Ascomycota</taxon>
        <taxon>Pezizomycotina</taxon>
        <taxon>Dothideomycetes</taxon>
        <taxon>Pleosporomycetidae</taxon>
        <taxon>Pleosporales</taxon>
        <taxon>Pleosporineae</taxon>
        <taxon>Phaeosphaeriaceae</taxon>
        <taxon>Parastagonospora</taxon>
    </lineage>
</organism>
<dbReference type="RefSeq" id="XP_001794840.1">
    <property type="nucleotide sequence ID" value="XM_001794788.1"/>
</dbReference>